<dbReference type="SUPFAM" id="SSF53448">
    <property type="entry name" value="Nucleotide-diphospho-sugar transferases"/>
    <property type="match status" value="1"/>
</dbReference>
<accession>A0A939C4X8</accession>
<dbReference type="EMBL" id="JAERWL010000006">
    <property type="protein sequence ID" value="MBM9476204.1"/>
    <property type="molecule type" value="Genomic_DNA"/>
</dbReference>
<dbReference type="InterPro" id="IPR029044">
    <property type="entry name" value="Nucleotide-diphossugar_trans"/>
</dbReference>
<gene>
    <name evidence="1" type="ORF">JL107_07080</name>
</gene>
<evidence type="ECO:0000313" key="1">
    <source>
        <dbReference type="EMBL" id="MBM9476204.1"/>
    </source>
</evidence>
<comment type="caution">
    <text evidence="1">The sequence shown here is derived from an EMBL/GenBank/DDBJ whole genome shotgun (WGS) entry which is preliminary data.</text>
</comment>
<dbReference type="RefSeq" id="WP_205256290.1">
    <property type="nucleotide sequence ID" value="NZ_BAAAPV010000001.1"/>
</dbReference>
<dbReference type="AlphaFoldDB" id="A0A939C4X8"/>
<reference evidence="1" key="1">
    <citation type="submission" date="2021-01" db="EMBL/GenBank/DDBJ databases">
        <title>KCTC 19127 draft genome.</title>
        <authorList>
            <person name="An D."/>
        </authorList>
    </citation>
    <scope>NUCLEOTIDE SEQUENCE</scope>
    <source>
        <strain evidence="1">KCTC 19127</strain>
    </source>
</reference>
<name>A0A939C4X8_9ACTN</name>
<proteinExistence type="predicted"/>
<dbReference type="PANTHER" id="PTHR43179:SF11">
    <property type="entry name" value="GLYCOSYL TRANSFERASE"/>
    <property type="match status" value="1"/>
</dbReference>
<sequence>MNPAPLAQSVLIVIPAYGSAALTDAVLGDLVRDDRDLLPHSRIVVVDNRGDYEPAVTDDRVSVYRSGENLRWIGSTNWALADAAERGEDVCLVLNNDTRLSADLPYWVSLGLAECDGAAVAAPCYDDFWLHQRLRPPVDDPADFAPARAYRDVPFCDGTGLAFSIAAYRELGPLDTVAFPRHGYGADIDYSLRARDAGMRAVITESAYLTHLRRGTMNGLPEETRERARLEIVDGMDAKWGADWRARAGLSEHAFPPHNFGSAGSWYRSG</sequence>
<organism evidence="1 2">
    <name type="scientific">Nakamurella flavida</name>
    <dbReference type="NCBI Taxonomy" id="363630"/>
    <lineage>
        <taxon>Bacteria</taxon>
        <taxon>Bacillati</taxon>
        <taxon>Actinomycetota</taxon>
        <taxon>Actinomycetes</taxon>
        <taxon>Nakamurellales</taxon>
        <taxon>Nakamurellaceae</taxon>
        <taxon>Nakamurella</taxon>
    </lineage>
</organism>
<dbReference type="Gene3D" id="3.90.550.10">
    <property type="entry name" value="Spore Coat Polysaccharide Biosynthesis Protein SpsA, Chain A"/>
    <property type="match status" value="1"/>
</dbReference>
<keyword evidence="2" id="KW-1185">Reference proteome</keyword>
<evidence type="ECO:0000313" key="2">
    <source>
        <dbReference type="Proteomes" id="UP000663801"/>
    </source>
</evidence>
<protein>
    <submittedName>
        <fullName evidence="1">Glycosyltransferase</fullName>
    </submittedName>
</protein>
<dbReference type="Proteomes" id="UP000663801">
    <property type="component" value="Unassembled WGS sequence"/>
</dbReference>
<dbReference type="PANTHER" id="PTHR43179">
    <property type="entry name" value="RHAMNOSYLTRANSFERASE WBBL"/>
    <property type="match status" value="1"/>
</dbReference>